<sequence length="330" mass="36469">MDKKRVYTFGNGQAEGKAGMRNLLGGKGANLAEMNLIGVPVPPGFTITTEVCTEYYEMGQEKVVALLKQEVENAIAHVETLMRSKFGDVENPLLVSVRSGARASMPGMMDTILNLGLNDEVVEGLIRKTGNPRFAWDSYRRFVQMYGDVVLGMKPVNKEDVDPFEAIIEEVKHAKGVKLDNELEVEDLKELVKRFKAAVKQQTGKDFPTCAYEQLWGAVCAVFNSWMNERAILYRKMEGIPDEWGTAVSVQAMVFGNMGDTSATGVCFSRDAATGEDLFNGEYLINAQGEDVVAGIRTPQQITIIGSRRWAELAGVSEEERAAKYPSMEE</sequence>
<dbReference type="Pfam" id="PF01326">
    <property type="entry name" value="PPDK_N"/>
    <property type="match status" value="1"/>
</dbReference>
<keyword evidence="2" id="KW-0670">Pyruvate</keyword>
<organism evidence="2 3">
    <name type="scientific">Bacteroides stercoris</name>
    <dbReference type="NCBI Taxonomy" id="46506"/>
    <lineage>
        <taxon>Bacteria</taxon>
        <taxon>Pseudomonadati</taxon>
        <taxon>Bacteroidota</taxon>
        <taxon>Bacteroidia</taxon>
        <taxon>Bacteroidales</taxon>
        <taxon>Bacteroidaceae</taxon>
        <taxon>Bacteroides</taxon>
    </lineage>
</organism>
<dbReference type="InterPro" id="IPR010121">
    <property type="entry name" value="Pyruvate_phosphate_dikinase"/>
</dbReference>
<dbReference type="Gene3D" id="3.30.470.20">
    <property type="entry name" value="ATP-grasp fold, B domain"/>
    <property type="match status" value="1"/>
</dbReference>
<dbReference type="SUPFAM" id="SSF56059">
    <property type="entry name" value="Glutathione synthetase ATP-binding domain-like"/>
    <property type="match status" value="1"/>
</dbReference>
<accession>A0A414PLM9</accession>
<reference evidence="2 3" key="1">
    <citation type="submission" date="2018-08" db="EMBL/GenBank/DDBJ databases">
        <title>A genome reference for cultivated species of the human gut microbiota.</title>
        <authorList>
            <person name="Zou Y."/>
            <person name="Xue W."/>
            <person name="Luo G."/>
        </authorList>
    </citation>
    <scope>NUCLEOTIDE SEQUENCE [LARGE SCALE GENOMIC DNA]</scope>
    <source>
        <strain evidence="2 3">AM25-16</strain>
    </source>
</reference>
<gene>
    <name evidence="2" type="ORF">DW668_18365</name>
</gene>
<name>A0A414PLM9_BACSE</name>
<evidence type="ECO:0000313" key="2">
    <source>
        <dbReference type="EMBL" id="RHF69441.1"/>
    </source>
</evidence>
<evidence type="ECO:0000313" key="3">
    <source>
        <dbReference type="Proteomes" id="UP000283762"/>
    </source>
</evidence>
<dbReference type="GO" id="GO:0050242">
    <property type="term" value="F:pyruvate, phosphate dikinase activity"/>
    <property type="evidence" value="ECO:0007669"/>
    <property type="project" value="UniProtKB-EC"/>
</dbReference>
<feature type="non-terminal residue" evidence="2">
    <location>
        <position position="330"/>
    </location>
</feature>
<dbReference type="GO" id="GO:0005524">
    <property type="term" value="F:ATP binding"/>
    <property type="evidence" value="ECO:0007669"/>
    <property type="project" value="InterPro"/>
</dbReference>
<proteinExistence type="predicted"/>
<dbReference type="PANTHER" id="PTHR22931">
    <property type="entry name" value="PHOSPHOENOLPYRUVATE DIKINASE-RELATED"/>
    <property type="match status" value="1"/>
</dbReference>
<dbReference type="AlphaFoldDB" id="A0A414PLM9"/>
<keyword evidence="2" id="KW-0418">Kinase</keyword>
<protein>
    <submittedName>
        <fullName evidence="2">Pyruvate, phosphate dikinase</fullName>
        <ecNumber evidence="2">2.7.9.1</ecNumber>
    </submittedName>
</protein>
<dbReference type="Gene3D" id="3.30.1490.20">
    <property type="entry name" value="ATP-grasp fold, A domain"/>
    <property type="match status" value="1"/>
</dbReference>
<dbReference type="EC" id="2.7.9.1" evidence="2"/>
<dbReference type="GO" id="GO:0016301">
    <property type="term" value="F:kinase activity"/>
    <property type="evidence" value="ECO:0007669"/>
    <property type="project" value="UniProtKB-KW"/>
</dbReference>
<feature type="domain" description="Pyruvate phosphate dikinase AMP/ATP-binding" evidence="1">
    <location>
        <begin position="22"/>
        <end position="329"/>
    </location>
</feature>
<dbReference type="InterPro" id="IPR002192">
    <property type="entry name" value="PPDK_AMP/ATP-bd"/>
</dbReference>
<dbReference type="Proteomes" id="UP000283762">
    <property type="component" value="Unassembled WGS sequence"/>
</dbReference>
<dbReference type="InterPro" id="IPR013815">
    <property type="entry name" value="ATP_grasp_subdomain_1"/>
</dbReference>
<dbReference type="Gene3D" id="1.20.80.30">
    <property type="match status" value="1"/>
</dbReference>
<comment type="caution">
    <text evidence="2">The sequence shown here is derived from an EMBL/GenBank/DDBJ whole genome shotgun (WGS) entry which is preliminary data.</text>
</comment>
<dbReference type="EMBL" id="QRHJ01000105">
    <property type="protein sequence ID" value="RHF69441.1"/>
    <property type="molecule type" value="Genomic_DNA"/>
</dbReference>
<evidence type="ECO:0000259" key="1">
    <source>
        <dbReference type="Pfam" id="PF01326"/>
    </source>
</evidence>
<dbReference type="RefSeq" id="WP_310591893.1">
    <property type="nucleotide sequence ID" value="NZ_QRHJ01000105.1"/>
</dbReference>
<keyword evidence="2" id="KW-0808">Transferase</keyword>
<dbReference type="PANTHER" id="PTHR22931:SF9">
    <property type="entry name" value="PYRUVATE, PHOSPHATE DIKINASE 1, CHLOROPLASTIC"/>
    <property type="match status" value="1"/>
</dbReference>